<name>A0A1R1PXZ6_ZANCU</name>
<dbReference type="OrthoDB" id="74460at2759"/>
<dbReference type="Proteomes" id="UP000188320">
    <property type="component" value="Unassembled WGS sequence"/>
</dbReference>
<evidence type="ECO:0000313" key="3">
    <source>
        <dbReference type="Proteomes" id="UP000188320"/>
    </source>
</evidence>
<dbReference type="PANTHER" id="PTHR21054">
    <property type="entry name" value="ZINC METALLOPROTEINASE-RELATED"/>
    <property type="match status" value="1"/>
</dbReference>
<feature type="region of interest" description="Disordered" evidence="1">
    <location>
        <begin position="1"/>
        <end position="77"/>
    </location>
</feature>
<keyword evidence="3" id="KW-1185">Reference proteome</keyword>
<reference evidence="3" key="1">
    <citation type="submission" date="2017-01" db="EMBL/GenBank/DDBJ databases">
        <authorList>
            <person name="Wang Y."/>
            <person name="White M."/>
            <person name="Kvist S."/>
            <person name="Moncalvo J.-M."/>
        </authorList>
    </citation>
    <scope>NUCLEOTIDE SEQUENCE [LARGE SCALE GENOMIC DNA]</scope>
    <source>
        <strain evidence="3">COL-18-3</strain>
    </source>
</reference>
<dbReference type="EMBL" id="LSSK01000042">
    <property type="protein sequence ID" value="OMH85824.1"/>
    <property type="molecule type" value="Genomic_DNA"/>
</dbReference>
<dbReference type="InterPro" id="IPR053002">
    <property type="entry name" value="Metalloproteinase_M10B"/>
</dbReference>
<dbReference type="InterPro" id="IPR021917">
    <property type="entry name" value="Unchr_Zn-peptidase-like"/>
</dbReference>
<dbReference type="AlphaFoldDB" id="A0A1R1PXZ6"/>
<gene>
    <name evidence="2" type="ORF">AX774_g632</name>
</gene>
<dbReference type="GO" id="GO:0005737">
    <property type="term" value="C:cytoplasm"/>
    <property type="evidence" value="ECO:0007669"/>
    <property type="project" value="TreeGrafter"/>
</dbReference>
<evidence type="ECO:0000256" key="1">
    <source>
        <dbReference type="SAM" id="MobiDB-lite"/>
    </source>
</evidence>
<evidence type="ECO:0000313" key="2">
    <source>
        <dbReference type="EMBL" id="OMH85824.1"/>
    </source>
</evidence>
<feature type="compositionally biased region" description="Low complexity" evidence="1">
    <location>
        <begin position="33"/>
        <end position="44"/>
    </location>
</feature>
<feature type="compositionally biased region" description="Gly residues" evidence="1">
    <location>
        <begin position="68"/>
        <end position="77"/>
    </location>
</feature>
<sequence>MLRKIKRFIKNTEEKSVSKLKNHNKETATFPKENSGMGNSNSSEGHTKLKKKDRPTKKMEFPQPTPGGNDGYPGGYQGSYQHPGETMQFPGSEHAYEQNYSYMDRGVNYGDGYRMAGNGEMQFSNTTDTGEFLVDRAKVGYGQNMWFHNTWQGDTVYQRFLLVFGELKAPEHGVGTIEVFHKNFPKQSFKTVDGVFKILVELEEGTNTITLIYKSNDGRSVPDALIVNMKPALHNDAVHMVMVMGKDSKGQFDVDPDLPNQKCDLDTSIAKLRCAAYIWQSFVAEQMYKNGFGRRTFRLQEEFIPDTMTNAGKINKMTAKINLLTSELTTAEIRMKERAQQWCPPQGFVNTVNDNQFDVASRALDANPTLFTDNVSYIASLSIDSTWDRDERVALGHAALGGGTEHRRLAVFGSHLMFGWPSCVEEIVPAFNNVTKVNTDYLSDDGNCSLEYWRAANVGIGAFLHELGHLLTMPHTPTGIMSRGFDNLNRAFNVSEPGVAGPLTLKDDHGAHFHRTDIIRLRYHPLFRLPNEPKFTQTPMNANIYFTNEGLYVVCESGITMLEWMVNDEYRYHSEYTLENLEKRRNGSLPTILETERALENPTRILVDFDIIRQALADDGSVNKWSLWVTSRGTNRAEFEDVLKLQRCSYSIVQTQRKMYFTQTLGVSQDSNGTAKIHFSSNAGRSGVTRPGLVQINIYRTTRYTMIIGLEFVLSDGSSTKMGNCQDRTNMTAFCCTSGIIPKVNVRSGYWVDALEFFSVDYSGNLITSGMVGGDGGGLSTIEPPFGYGICGVECNFGEWLNSISFFYMKN</sequence>
<dbReference type="Pfam" id="PF12044">
    <property type="entry name" value="Metallopep"/>
    <property type="match status" value="1"/>
</dbReference>
<dbReference type="InterPro" id="IPR036404">
    <property type="entry name" value="Jacalin-like_lectin_dom_sf"/>
</dbReference>
<organism evidence="2 3">
    <name type="scientific">Zancudomyces culisetae</name>
    <name type="common">Gut fungus</name>
    <name type="synonym">Smittium culisetae</name>
    <dbReference type="NCBI Taxonomy" id="1213189"/>
    <lineage>
        <taxon>Eukaryota</taxon>
        <taxon>Fungi</taxon>
        <taxon>Fungi incertae sedis</taxon>
        <taxon>Zoopagomycota</taxon>
        <taxon>Kickxellomycotina</taxon>
        <taxon>Harpellomycetes</taxon>
        <taxon>Harpellales</taxon>
        <taxon>Legeriomycetaceae</taxon>
        <taxon>Zancudomyces</taxon>
    </lineage>
</organism>
<comment type="caution">
    <text evidence="2">The sequence shown here is derived from an EMBL/GenBank/DDBJ whole genome shotgun (WGS) entry which is preliminary data.</text>
</comment>
<dbReference type="PANTHER" id="PTHR21054:SF2">
    <property type="entry name" value="MIP04191P"/>
    <property type="match status" value="1"/>
</dbReference>
<proteinExistence type="predicted"/>
<protein>
    <submittedName>
        <fullName evidence="2">Putative zinc metalloproteinase</fullName>
    </submittedName>
</protein>
<accession>A0A1R1PXZ6</accession>
<dbReference type="SUPFAM" id="SSF51101">
    <property type="entry name" value="Mannose-binding lectins"/>
    <property type="match status" value="1"/>
</dbReference>